<dbReference type="GO" id="GO:0019028">
    <property type="term" value="C:viral capsid"/>
    <property type="evidence" value="ECO:0007669"/>
    <property type="project" value="UniProtKB-UniRule"/>
</dbReference>
<keyword evidence="2 5" id="KW-0167">Capsid protein</keyword>
<protein>
    <recommendedName>
        <fullName evidence="5">Capsid vertex protein</fullName>
    </recommendedName>
    <alternativeName>
        <fullName evidence="5">gp24</fullName>
    </alternativeName>
    <component>
        <recommendedName>
            <fullName evidence="5">Mature capsid vertex protein</fullName>
        </recommendedName>
        <alternativeName>
            <fullName evidence="5">gp24*</fullName>
        </alternativeName>
    </component>
</protein>
<evidence type="ECO:0000256" key="3">
    <source>
        <dbReference type="ARBA" id="ARBA00022844"/>
    </source>
</evidence>
<comment type="subcellular location">
    <subcellularLocation>
        <location evidence="1">Virion</location>
    </subcellularLocation>
</comment>
<evidence type="ECO:0000313" key="6">
    <source>
        <dbReference type="EMBL" id="UGL60030.1"/>
    </source>
</evidence>
<name>A0AAE8YIJ4_9CAUD</name>
<comment type="function">
    <text evidence="5">Capsid protein that self-associates to form pentons, building the capsid in association with hexamers of the major capsid protein and one dodecamer of the portal protein.</text>
</comment>
<reference evidence="6 7" key="1">
    <citation type="submission" date="2021-02" db="EMBL/GenBank/DDBJ databases">
        <authorList>
            <person name="Zhang R."/>
            <person name="Yu X."/>
            <person name="Xu J."/>
            <person name="Liu X."/>
        </authorList>
    </citation>
    <scope>NUCLEOTIDE SEQUENCE [LARGE SCALE GENOMIC DNA]</scope>
</reference>
<comment type="subcellular location">
    <molecule>Capsid vertex protein</molecule>
    <subcellularLocation>
        <location evidence="5">Virion</location>
    </subcellularLocation>
    <text evidence="5">Part of the icosahedric capsid shell of the immature virion.</text>
</comment>
<evidence type="ECO:0000313" key="7">
    <source>
        <dbReference type="Proteomes" id="UP000828108"/>
    </source>
</evidence>
<evidence type="ECO:0000256" key="1">
    <source>
        <dbReference type="ARBA" id="ARBA00004328"/>
    </source>
</evidence>
<sequence length="426" mass="46776">MAKINELLKESTTTTSSSIGRPNLVALTRATTKLIYTDLVAQQRTSQPLAALYGLKYLTQQDELSFQTGATYSGAVSAKDRATIPVFVAGTVYAKDDLFQFENVVYKALVATPFAGATGDEYDQLQEAMVKLTIRIMSEAAITERFEGPQEVEIAEAKFLVNKWNAPVKSRKLKSTVTVELAQDLEANGFDAPNFLEDLLATEMADEINKDILQSLVTVSKRYKVAGLCDDGLIDLSYTNSPEASRKLYEIMCEMVSHIQRATSYTATYVVASTRVAAVLAGSGWLKHRPQDEKYLSDNAYGFLDNGLPLYCDTNTPFDYVTVGVKEDFGGKEMVGSLFYAPYTEGLDLEDPEHVGSFKVVVDPESLQPSIALMVRYALAANPYTVTADDKQARIIDATNMDLMAGRSDMSVLLGVKLPKVLTEIN</sequence>
<dbReference type="InterPro" id="IPR038999">
    <property type="entry name" value="CAPSP"/>
</dbReference>
<comment type="subcellular location">
    <molecule>Mature capsid vertex protein</molecule>
    <subcellularLocation>
        <location evidence="5">Virion</location>
    </subcellularLocation>
    <text evidence="5">Part of the icosahedric capsid shell of the mature virion.</text>
</comment>
<feature type="site" description="Cleavage" evidence="5">
    <location>
        <begin position="10"/>
        <end position="11"/>
    </location>
</feature>
<evidence type="ECO:0000256" key="4">
    <source>
        <dbReference type="ARBA" id="ARBA00022921"/>
    </source>
</evidence>
<evidence type="ECO:0000256" key="2">
    <source>
        <dbReference type="ARBA" id="ARBA00022561"/>
    </source>
</evidence>
<dbReference type="Gene3D" id="3.30.2320.40">
    <property type="match status" value="1"/>
</dbReference>
<feature type="chain" id="PRO_5041755758" description="Mature capsid vertex protein" evidence="5">
    <location>
        <begin position="11"/>
        <end position="426"/>
    </location>
</feature>
<dbReference type="Proteomes" id="UP000828108">
    <property type="component" value="Segment"/>
</dbReference>
<dbReference type="HAMAP" id="MF_04113">
    <property type="entry name" value="CAPSID_P_T4"/>
    <property type="match status" value="1"/>
</dbReference>
<feature type="chain" id="PRO_5041755757" description="Capsid vertex protein" evidence="5">
    <location>
        <begin position="1"/>
        <end position="426"/>
    </location>
</feature>
<dbReference type="EMBL" id="MW598459">
    <property type="protein sequence ID" value="UGL60030.1"/>
    <property type="molecule type" value="Genomic_DNA"/>
</dbReference>
<organism evidence="6 7">
    <name type="scientific">Escherichia phage vB_EcoM_RZ</name>
    <dbReference type="NCBI Taxonomy" id="2893954"/>
    <lineage>
        <taxon>Viruses</taxon>
        <taxon>Duplodnaviria</taxon>
        <taxon>Heunggongvirae</taxon>
        <taxon>Uroviricota</taxon>
        <taxon>Caudoviricetes</taxon>
        <taxon>Pantevenvirales</taxon>
        <taxon>Straboviridae</taxon>
        <taxon>Tevenvirinae</taxon>
        <taxon>Gaprivervirus</taxon>
        <taxon>Gaprivervirus arezed</taxon>
    </lineage>
</organism>
<dbReference type="Pfam" id="PF07068">
    <property type="entry name" value="Gp23"/>
    <property type="match status" value="1"/>
</dbReference>
<dbReference type="RefSeq" id="YP_010651051.1">
    <property type="nucleotide sequence ID" value="NC_070780.1"/>
</dbReference>
<comment type="subunit">
    <text evidence="5">Homopentamer. Interacts with the portal protein. Interacts with the major capsid protein that forms hexamers.</text>
</comment>
<keyword evidence="7" id="KW-1185">Reference proteome</keyword>
<keyword evidence="3 5" id="KW-0946">Virion</keyword>
<dbReference type="InterPro" id="IPR010762">
    <property type="entry name" value="Gp23/Gp24_T4-like"/>
</dbReference>
<dbReference type="GeneID" id="77926642"/>
<accession>A0AAE8YIJ4</accession>
<keyword evidence="4 5" id="KW-0426">Late protein</keyword>
<dbReference type="Gene3D" id="2.10.10.40">
    <property type="match status" value="1"/>
</dbReference>
<comment type="similarity">
    <text evidence="5">Belongs to the Tevenvirinae capsid vertex protein family.</text>
</comment>
<comment type="PTM">
    <text evidence="5">Proteolytic cleavage at the N-terminus by the prohead core protein protease gives rise to the mature capsid vertex protein.</text>
</comment>
<proteinExistence type="inferred from homology"/>
<dbReference type="KEGG" id="vg:77926642"/>
<evidence type="ECO:0000256" key="5">
    <source>
        <dbReference type="HAMAP-Rule" id="MF_04113"/>
    </source>
</evidence>